<feature type="transmembrane region" description="Helical" evidence="9">
    <location>
        <begin position="137"/>
        <end position="158"/>
    </location>
</feature>
<feature type="transmembrane region" description="Helical" evidence="9">
    <location>
        <begin position="267"/>
        <end position="283"/>
    </location>
</feature>
<feature type="transmembrane region" description="Helical" evidence="9">
    <location>
        <begin position="94"/>
        <end position="117"/>
    </location>
</feature>
<evidence type="ECO:0000256" key="5">
    <source>
        <dbReference type="ARBA" id="ARBA00022970"/>
    </source>
</evidence>
<evidence type="ECO:0000256" key="7">
    <source>
        <dbReference type="ARBA" id="ARBA00023136"/>
    </source>
</evidence>
<dbReference type="PANTHER" id="PTHR11795">
    <property type="entry name" value="BRANCHED-CHAIN AMINO ACID TRANSPORT SYSTEM PERMEASE PROTEIN LIVH"/>
    <property type="match status" value="1"/>
</dbReference>
<dbReference type="InterPro" id="IPR052157">
    <property type="entry name" value="BCAA_transport_permease"/>
</dbReference>
<accession>A0ABN3JYE0</accession>
<reference evidence="10 11" key="1">
    <citation type="journal article" date="2019" name="Int. J. Syst. Evol. Microbiol.">
        <title>The Global Catalogue of Microorganisms (GCM) 10K type strain sequencing project: providing services to taxonomists for standard genome sequencing and annotation.</title>
        <authorList>
            <consortium name="The Broad Institute Genomics Platform"/>
            <consortium name="The Broad Institute Genome Sequencing Center for Infectious Disease"/>
            <person name="Wu L."/>
            <person name="Ma J."/>
        </authorList>
    </citation>
    <scope>NUCLEOTIDE SEQUENCE [LARGE SCALE GENOMIC DNA]</scope>
    <source>
        <strain evidence="10 11">JCM 3325</strain>
    </source>
</reference>
<evidence type="ECO:0000256" key="3">
    <source>
        <dbReference type="ARBA" id="ARBA00022475"/>
    </source>
</evidence>
<dbReference type="EMBL" id="BAAARW010000027">
    <property type="protein sequence ID" value="GAA2443993.1"/>
    <property type="molecule type" value="Genomic_DNA"/>
</dbReference>
<evidence type="ECO:0000256" key="6">
    <source>
        <dbReference type="ARBA" id="ARBA00022989"/>
    </source>
</evidence>
<feature type="transmembrane region" description="Helical" evidence="9">
    <location>
        <begin position="220"/>
        <end position="237"/>
    </location>
</feature>
<keyword evidence="3" id="KW-1003">Cell membrane</keyword>
<evidence type="ECO:0000256" key="4">
    <source>
        <dbReference type="ARBA" id="ARBA00022692"/>
    </source>
</evidence>
<name>A0ABN3JYE0_9ACTN</name>
<dbReference type="Pfam" id="PF02653">
    <property type="entry name" value="BPD_transp_2"/>
    <property type="match status" value="1"/>
</dbReference>
<evidence type="ECO:0000256" key="1">
    <source>
        <dbReference type="ARBA" id="ARBA00004651"/>
    </source>
</evidence>
<keyword evidence="11" id="KW-1185">Reference proteome</keyword>
<dbReference type="RefSeq" id="WP_344594980.1">
    <property type="nucleotide sequence ID" value="NZ_BAAARW010000027.1"/>
</dbReference>
<sequence>MELVIQRLVDGTSNGFLYGAVALALVLIHRSTGLVNFAQGEMAMFSTFVVWKLADERLGFGLALAVAISAGLVFAFLLGAALERTVIRPFTGSGPLTLLIVTLGLYLAINSLAGYVFTTDTERLDSPFPSGGVDLGGVTITYMELGTVAVLLVVALLIRQLFMGTKLGLGLRAAAMNPASSRLAGIDVGRMMMIGWGLASAIGALAAILVAPVVYVSTNMMAALLLYGFAAAVVGGFDSPFGALVGGVLVGLIQSLAAGYLPFIGTQLQLATAFAVILLVLLVRPQGLFGRVPVERV</sequence>
<evidence type="ECO:0000256" key="8">
    <source>
        <dbReference type="ARBA" id="ARBA00037998"/>
    </source>
</evidence>
<evidence type="ECO:0000256" key="2">
    <source>
        <dbReference type="ARBA" id="ARBA00022448"/>
    </source>
</evidence>
<proteinExistence type="inferred from homology"/>
<organism evidence="10 11">
    <name type="scientific">Actinomadura vinacea</name>
    <dbReference type="NCBI Taxonomy" id="115336"/>
    <lineage>
        <taxon>Bacteria</taxon>
        <taxon>Bacillati</taxon>
        <taxon>Actinomycetota</taxon>
        <taxon>Actinomycetes</taxon>
        <taxon>Streptosporangiales</taxon>
        <taxon>Thermomonosporaceae</taxon>
        <taxon>Actinomadura</taxon>
    </lineage>
</organism>
<feature type="transmembrane region" description="Helical" evidence="9">
    <location>
        <begin position="16"/>
        <end position="38"/>
    </location>
</feature>
<dbReference type="PANTHER" id="PTHR11795:SF451">
    <property type="entry name" value="ABC TRANSPORTER PERMEASE PROTEIN"/>
    <property type="match status" value="1"/>
</dbReference>
<keyword evidence="5" id="KW-0029">Amino-acid transport</keyword>
<feature type="transmembrane region" description="Helical" evidence="9">
    <location>
        <begin position="58"/>
        <end position="82"/>
    </location>
</feature>
<comment type="caution">
    <text evidence="10">The sequence shown here is derived from an EMBL/GenBank/DDBJ whole genome shotgun (WGS) entry which is preliminary data.</text>
</comment>
<keyword evidence="2" id="KW-0813">Transport</keyword>
<comment type="similarity">
    <text evidence="8">Belongs to the binding-protein-dependent transport system permease family. LivHM subfamily.</text>
</comment>
<gene>
    <name evidence="10" type="ORF">GCM10010191_70820</name>
</gene>
<keyword evidence="4 9" id="KW-0812">Transmembrane</keyword>
<dbReference type="Proteomes" id="UP001501231">
    <property type="component" value="Unassembled WGS sequence"/>
</dbReference>
<evidence type="ECO:0000313" key="10">
    <source>
        <dbReference type="EMBL" id="GAA2443993.1"/>
    </source>
</evidence>
<evidence type="ECO:0000313" key="11">
    <source>
        <dbReference type="Proteomes" id="UP001501231"/>
    </source>
</evidence>
<protein>
    <submittedName>
        <fullName evidence="10">Branched-chain amino acid ABC transporter permease</fullName>
    </submittedName>
</protein>
<dbReference type="CDD" id="cd06582">
    <property type="entry name" value="TM_PBP1_LivH_like"/>
    <property type="match status" value="1"/>
</dbReference>
<feature type="transmembrane region" description="Helical" evidence="9">
    <location>
        <begin position="191"/>
        <end position="214"/>
    </location>
</feature>
<keyword evidence="7 9" id="KW-0472">Membrane</keyword>
<comment type="subcellular location">
    <subcellularLocation>
        <location evidence="1">Cell membrane</location>
        <topology evidence="1">Multi-pass membrane protein</topology>
    </subcellularLocation>
</comment>
<keyword evidence="6 9" id="KW-1133">Transmembrane helix</keyword>
<dbReference type="InterPro" id="IPR001851">
    <property type="entry name" value="ABC_transp_permease"/>
</dbReference>
<evidence type="ECO:0000256" key="9">
    <source>
        <dbReference type="SAM" id="Phobius"/>
    </source>
</evidence>